<dbReference type="Proteomes" id="UP001164693">
    <property type="component" value="Chromosome"/>
</dbReference>
<sequence>MTLSLSEDEAVAVAETVAAFVAVLPEEKHGPYGALIEAAGTREIGEELLPALERVCALALETGKARQLGRAEAERLLTAVYRRTPGGHALSAETADVNRLLSQFAGRTLQSARITSRTPGRYQLDLVVDGIDIAIALEPEGLEVRSLQTG</sequence>
<dbReference type="RefSeq" id="WP_269444480.1">
    <property type="nucleotide sequence ID" value="NZ_CP097463.1"/>
</dbReference>
<reference evidence="1" key="1">
    <citation type="submission" date="2022-05" db="EMBL/GenBank/DDBJ databases">
        <title>Jatrophihabitans sp. SB3-54 whole genome sequence.</title>
        <authorList>
            <person name="Suh M.K."/>
            <person name="Eom M.K."/>
            <person name="Kim J.S."/>
            <person name="Kim H.S."/>
            <person name="Do H.E."/>
            <person name="Shin Y.K."/>
            <person name="Lee J.-S."/>
        </authorList>
    </citation>
    <scope>NUCLEOTIDE SEQUENCE</scope>
    <source>
        <strain evidence="1">SB3-54</strain>
    </source>
</reference>
<gene>
    <name evidence="1" type="ORF">M6B22_03985</name>
</gene>
<name>A0ABY7K3S4_9ACTN</name>
<keyword evidence="2" id="KW-1185">Reference proteome</keyword>
<protein>
    <submittedName>
        <fullName evidence="1">Uncharacterized protein</fullName>
    </submittedName>
</protein>
<evidence type="ECO:0000313" key="2">
    <source>
        <dbReference type="Proteomes" id="UP001164693"/>
    </source>
</evidence>
<evidence type="ECO:0000313" key="1">
    <source>
        <dbReference type="EMBL" id="WAX57931.1"/>
    </source>
</evidence>
<accession>A0ABY7K3S4</accession>
<proteinExistence type="predicted"/>
<organism evidence="1 2">
    <name type="scientific">Jatrophihabitans cynanchi</name>
    <dbReference type="NCBI Taxonomy" id="2944128"/>
    <lineage>
        <taxon>Bacteria</taxon>
        <taxon>Bacillati</taxon>
        <taxon>Actinomycetota</taxon>
        <taxon>Actinomycetes</taxon>
        <taxon>Jatrophihabitantales</taxon>
        <taxon>Jatrophihabitantaceae</taxon>
        <taxon>Jatrophihabitans</taxon>
    </lineage>
</organism>
<dbReference type="EMBL" id="CP097463">
    <property type="protein sequence ID" value="WAX57931.1"/>
    <property type="molecule type" value="Genomic_DNA"/>
</dbReference>